<comment type="similarity">
    <text evidence="3">Belongs to the Rsd/AlgQ family.</text>
</comment>
<dbReference type="Proteomes" id="UP000198749">
    <property type="component" value="Unassembled WGS sequence"/>
</dbReference>
<evidence type="ECO:0000313" key="5">
    <source>
        <dbReference type="Proteomes" id="UP000198749"/>
    </source>
</evidence>
<keyword evidence="1 3" id="KW-0805">Transcription regulation</keyword>
<dbReference type="AlphaFoldDB" id="A0A1H9JYG6"/>
<dbReference type="InterPro" id="IPR007448">
    <property type="entry name" value="Sigma70_reg_Rsd_AlgQ"/>
</dbReference>
<dbReference type="STRING" id="355243.SAMN03080615_03209"/>
<dbReference type="GO" id="GO:0006355">
    <property type="term" value="P:regulation of DNA-templated transcription"/>
    <property type="evidence" value="ECO:0007669"/>
    <property type="project" value="InterPro"/>
</dbReference>
<dbReference type="Pfam" id="PF04353">
    <property type="entry name" value="Rsd_AlgQ"/>
    <property type="match status" value="1"/>
</dbReference>
<evidence type="ECO:0000313" key="4">
    <source>
        <dbReference type="EMBL" id="SEQ91565.1"/>
    </source>
</evidence>
<evidence type="ECO:0000256" key="2">
    <source>
        <dbReference type="ARBA" id="ARBA00023163"/>
    </source>
</evidence>
<dbReference type="RefSeq" id="WP_091360284.1">
    <property type="nucleotide sequence ID" value="NZ_AP025284.1"/>
</dbReference>
<dbReference type="OrthoDB" id="5567237at2"/>
<proteinExistence type="inferred from homology"/>
<dbReference type="Gene3D" id="1.20.120.1370">
    <property type="entry name" value="Regulator of RNA polymerase sigma(70) subunit, domain 4"/>
    <property type="match status" value="1"/>
</dbReference>
<protein>
    <submittedName>
        <fullName evidence="4">Regulator of sigma D</fullName>
    </submittedName>
</protein>
<reference evidence="5" key="1">
    <citation type="submission" date="2016-10" db="EMBL/GenBank/DDBJ databases">
        <authorList>
            <person name="Varghese N."/>
            <person name="Submissions S."/>
        </authorList>
    </citation>
    <scope>NUCLEOTIDE SEQUENCE [LARGE SCALE GENOMIC DNA]</scope>
    <source>
        <strain evidence="5">DSM 18887</strain>
    </source>
</reference>
<sequence length="160" mass="18498">MLEKCHNAQERWGGVSDIIDNWLEERRKLISFFVSLPQQNVQETLNDKIQEFCQLMMDYISSGHFEVYEQLLKQGSEFNDGSLEKAQELFPKIQTSTDAALDFNDIYSGFEGVTLQEMYELTCQLSSLGEALEERFSLEDTMIEILHTAHREQVFAEAQA</sequence>
<keyword evidence="2 3" id="KW-0804">Transcription</keyword>
<dbReference type="PIRSF" id="PIRSF016548">
    <property type="entry name" value="Rsd_AlgQ"/>
    <property type="match status" value="1"/>
</dbReference>
<dbReference type="EMBL" id="FOGB01000011">
    <property type="protein sequence ID" value="SEQ91565.1"/>
    <property type="molecule type" value="Genomic_DNA"/>
</dbReference>
<evidence type="ECO:0000256" key="3">
    <source>
        <dbReference type="RuleBase" id="RU004409"/>
    </source>
</evidence>
<gene>
    <name evidence="4" type="ORF">SAMN03080615_03209</name>
</gene>
<accession>A0A1H9JYG6</accession>
<dbReference type="NCBIfam" id="NF008723">
    <property type="entry name" value="PRK11718.1"/>
    <property type="match status" value="1"/>
</dbReference>
<dbReference type="InterPro" id="IPR038309">
    <property type="entry name" value="Rsd/AlgQ_sf"/>
</dbReference>
<name>A0A1H9JYG6_9GAMM</name>
<organism evidence="4 5">
    <name type="scientific">Amphritea atlantica</name>
    <dbReference type="NCBI Taxonomy" id="355243"/>
    <lineage>
        <taxon>Bacteria</taxon>
        <taxon>Pseudomonadati</taxon>
        <taxon>Pseudomonadota</taxon>
        <taxon>Gammaproteobacteria</taxon>
        <taxon>Oceanospirillales</taxon>
        <taxon>Oceanospirillaceae</taxon>
        <taxon>Amphritea</taxon>
    </lineage>
</organism>
<keyword evidence="5" id="KW-1185">Reference proteome</keyword>
<evidence type="ECO:0000256" key="1">
    <source>
        <dbReference type="ARBA" id="ARBA00023015"/>
    </source>
</evidence>